<dbReference type="RefSeq" id="WP_220161143.1">
    <property type="nucleotide sequence ID" value="NZ_CP080507.1"/>
</dbReference>
<dbReference type="GO" id="GO:0005829">
    <property type="term" value="C:cytosol"/>
    <property type="evidence" value="ECO:0007669"/>
    <property type="project" value="TreeGrafter"/>
</dbReference>
<dbReference type="KEGG" id="ole:K0B96_12050"/>
<dbReference type="InterPro" id="IPR030489">
    <property type="entry name" value="TR_Rrf2-type_CS"/>
</dbReference>
<protein>
    <submittedName>
        <fullName evidence="2">Rrf2 family transcriptional regulator</fullName>
    </submittedName>
</protein>
<dbReference type="PANTHER" id="PTHR33221:SF5">
    <property type="entry name" value="HTH-TYPE TRANSCRIPTIONAL REGULATOR ISCR"/>
    <property type="match status" value="1"/>
</dbReference>
<dbReference type="Gene3D" id="1.10.10.10">
    <property type="entry name" value="Winged helix-like DNA-binding domain superfamily/Winged helix DNA-binding domain"/>
    <property type="match status" value="1"/>
</dbReference>
<keyword evidence="3" id="KW-1185">Reference proteome</keyword>
<organism evidence="2 3">
    <name type="scientific">Horticoccus luteus</name>
    <dbReference type="NCBI Taxonomy" id="2862869"/>
    <lineage>
        <taxon>Bacteria</taxon>
        <taxon>Pseudomonadati</taxon>
        <taxon>Verrucomicrobiota</taxon>
        <taxon>Opitutia</taxon>
        <taxon>Opitutales</taxon>
        <taxon>Opitutaceae</taxon>
        <taxon>Horticoccus</taxon>
    </lineage>
</organism>
<accession>A0A8F9XKG3</accession>
<evidence type="ECO:0000313" key="3">
    <source>
        <dbReference type="Proteomes" id="UP000825051"/>
    </source>
</evidence>
<dbReference type="Proteomes" id="UP000825051">
    <property type="component" value="Chromosome"/>
</dbReference>
<dbReference type="PROSITE" id="PS01332">
    <property type="entry name" value="HTH_RRF2_1"/>
    <property type="match status" value="1"/>
</dbReference>
<dbReference type="PROSITE" id="PS51197">
    <property type="entry name" value="HTH_RRF2_2"/>
    <property type="match status" value="1"/>
</dbReference>
<dbReference type="InterPro" id="IPR036390">
    <property type="entry name" value="WH_DNA-bd_sf"/>
</dbReference>
<dbReference type="GO" id="GO:0003700">
    <property type="term" value="F:DNA-binding transcription factor activity"/>
    <property type="evidence" value="ECO:0007669"/>
    <property type="project" value="TreeGrafter"/>
</dbReference>
<dbReference type="NCBIfam" id="TIGR00738">
    <property type="entry name" value="rrf2_super"/>
    <property type="match status" value="1"/>
</dbReference>
<dbReference type="InterPro" id="IPR000944">
    <property type="entry name" value="Tscrpt_reg_Rrf2"/>
</dbReference>
<dbReference type="SUPFAM" id="SSF46785">
    <property type="entry name" value="Winged helix' DNA-binding domain"/>
    <property type="match status" value="1"/>
</dbReference>
<dbReference type="PANTHER" id="PTHR33221">
    <property type="entry name" value="WINGED HELIX-TURN-HELIX TRANSCRIPTIONAL REGULATOR, RRF2 FAMILY"/>
    <property type="match status" value="1"/>
</dbReference>
<sequence>MKISVKVDYACRVLTEIARLHGTGTLAQIEHLAKTEAVPPTFLAQILSELRNGGLITSRRGAQGGYALARPADQISLYDIVTVIDGDVLELSGNHAGRTGRRLRAVWQDIRTDLAEKMKSYTVDRLLAQNAAEMYYI</sequence>
<gene>
    <name evidence="2" type="ORF">K0B96_12050</name>
</gene>
<reference evidence="2" key="1">
    <citation type="submission" date="2021-08" db="EMBL/GenBank/DDBJ databases">
        <title>Genome of a novel bacterium of the phylum Verrucomicrobia, Oleiharenicola sp. KSB-15.</title>
        <authorList>
            <person name="Chung J.-H."/>
            <person name="Ahn J.-H."/>
            <person name="Yoon Y."/>
            <person name="Kim D.-Y."/>
            <person name="An S.-H."/>
            <person name="Park I."/>
            <person name="Yeon J."/>
        </authorList>
    </citation>
    <scope>NUCLEOTIDE SEQUENCE</scope>
    <source>
        <strain evidence="2">KSB-15</strain>
    </source>
</reference>
<dbReference type="GO" id="GO:0003677">
    <property type="term" value="F:DNA binding"/>
    <property type="evidence" value="ECO:0007669"/>
    <property type="project" value="UniProtKB-KW"/>
</dbReference>
<dbReference type="EMBL" id="CP080507">
    <property type="protein sequence ID" value="QYM78039.1"/>
    <property type="molecule type" value="Genomic_DNA"/>
</dbReference>
<evidence type="ECO:0000256" key="1">
    <source>
        <dbReference type="ARBA" id="ARBA00023125"/>
    </source>
</evidence>
<dbReference type="InterPro" id="IPR036388">
    <property type="entry name" value="WH-like_DNA-bd_sf"/>
</dbReference>
<dbReference type="AlphaFoldDB" id="A0A8F9XKG3"/>
<name>A0A8F9XKG3_9BACT</name>
<dbReference type="Pfam" id="PF02082">
    <property type="entry name" value="Rrf2"/>
    <property type="match status" value="1"/>
</dbReference>
<evidence type="ECO:0000313" key="2">
    <source>
        <dbReference type="EMBL" id="QYM78039.1"/>
    </source>
</evidence>
<proteinExistence type="predicted"/>
<keyword evidence="1" id="KW-0238">DNA-binding</keyword>